<gene>
    <name evidence="2" type="ORF">GCM10025780_18430</name>
</gene>
<dbReference type="RefSeq" id="WP_345375546.1">
    <property type="nucleotide sequence ID" value="NZ_BAABLM010000003.1"/>
</dbReference>
<protein>
    <submittedName>
        <fullName evidence="2">Uncharacterized protein</fullName>
    </submittedName>
</protein>
<organism evidence="2 3">
    <name type="scientific">Frondihabitans cladoniiphilus</name>
    <dbReference type="NCBI Taxonomy" id="715785"/>
    <lineage>
        <taxon>Bacteria</taxon>
        <taxon>Bacillati</taxon>
        <taxon>Actinomycetota</taxon>
        <taxon>Actinomycetes</taxon>
        <taxon>Micrococcales</taxon>
        <taxon>Microbacteriaceae</taxon>
        <taxon>Frondihabitans</taxon>
    </lineage>
</organism>
<comment type="caution">
    <text evidence="2">The sequence shown here is derived from an EMBL/GenBank/DDBJ whole genome shotgun (WGS) entry which is preliminary data.</text>
</comment>
<accession>A0ABP8VX33</accession>
<feature type="region of interest" description="Disordered" evidence="1">
    <location>
        <begin position="203"/>
        <end position="243"/>
    </location>
</feature>
<dbReference type="Proteomes" id="UP001501295">
    <property type="component" value="Unassembled WGS sequence"/>
</dbReference>
<feature type="compositionally biased region" description="Low complexity" evidence="1">
    <location>
        <begin position="228"/>
        <end position="243"/>
    </location>
</feature>
<evidence type="ECO:0000313" key="3">
    <source>
        <dbReference type="Proteomes" id="UP001501295"/>
    </source>
</evidence>
<proteinExistence type="predicted"/>
<reference evidence="3" key="1">
    <citation type="journal article" date="2019" name="Int. J. Syst. Evol. Microbiol.">
        <title>The Global Catalogue of Microorganisms (GCM) 10K type strain sequencing project: providing services to taxonomists for standard genome sequencing and annotation.</title>
        <authorList>
            <consortium name="The Broad Institute Genomics Platform"/>
            <consortium name="The Broad Institute Genome Sequencing Center for Infectious Disease"/>
            <person name="Wu L."/>
            <person name="Ma J."/>
        </authorList>
    </citation>
    <scope>NUCLEOTIDE SEQUENCE [LARGE SCALE GENOMIC DNA]</scope>
    <source>
        <strain evidence="3">JCM 18956</strain>
    </source>
</reference>
<evidence type="ECO:0000313" key="2">
    <source>
        <dbReference type="EMBL" id="GAA4674285.1"/>
    </source>
</evidence>
<evidence type="ECO:0000256" key="1">
    <source>
        <dbReference type="SAM" id="MobiDB-lite"/>
    </source>
</evidence>
<name>A0ABP8VX33_9MICO</name>
<sequence length="394" mass="39445">MSPERALPERVVVTGKTLDDVAEQVRLEHGPRARIVEASRVTSGGIGGLFAKKYVEATVELPPRGRRSSRGDVSGASLDPDSAAAQQVFAPSPAQRVGLAALLADAEEAEDAFAEIDETPPEPAVSTRSPAFAELMDDLAFNGVAPGDAPATPSAAPVEFAAAPYTADAAPADAVAADAAASDALPVDAAVLGVPGAAAAAVPTGRRAAATEPDAPSRAAPLVRRPGSPAVATATPSSVSPSSLAPALLDGPGDLICVLGRREDVVAIAQAMADSGTGPRAAVRVAGTAATGRFVAVGDRRSALEARASGVELDRATIVAVGWDASGASLAAAIAPDQIWIAVDAGRKHADSERWVARVTALVAADGLAVIGLDDTSTPETVEQLGLPIGWSGA</sequence>
<feature type="region of interest" description="Disordered" evidence="1">
    <location>
        <begin position="62"/>
        <end position="84"/>
    </location>
</feature>
<dbReference type="EMBL" id="BAABLM010000003">
    <property type="protein sequence ID" value="GAA4674285.1"/>
    <property type="molecule type" value="Genomic_DNA"/>
</dbReference>
<keyword evidence="3" id="KW-1185">Reference proteome</keyword>